<dbReference type="AlphaFoldDB" id="A0AB34GEI3"/>
<evidence type="ECO:0000256" key="1">
    <source>
        <dbReference type="SAM" id="MobiDB-lite"/>
    </source>
</evidence>
<dbReference type="EMBL" id="JAIQCJ010002272">
    <property type="protein sequence ID" value="KAJ8778066.1"/>
    <property type="molecule type" value="Genomic_DNA"/>
</dbReference>
<proteinExistence type="predicted"/>
<protein>
    <submittedName>
        <fullName evidence="2">Uncharacterized protein</fullName>
    </submittedName>
</protein>
<sequence>MRCVRAPCWGPGAATPPTGSVTVASGHRLPSARRLPLGCPVLLRPKCPLEGSFPGGGNGDPPLLPSFLSPHPDPFCIEGLDLIPALHLLSSPFPSCQPGPSPALTSPLAKLRLASPCLRPHPTRPRPIPPGSAPPVLALQSSLGVRGPCSSLGQVSVGPFHPPAPEPSTEGCPQPTVAPLDSSPAPLALNWAPQTVSLQCPPATHTGGRPPETTAATLSRVPRSCGSGSGPKKRMQCRFGEREQQTPESKVAPLQTKAQPPPSPGIMPVPSVRSQAGAALWDLAPAIHHLL</sequence>
<evidence type="ECO:0000313" key="3">
    <source>
        <dbReference type="Proteomes" id="UP001159641"/>
    </source>
</evidence>
<name>A0AB34GEI3_ESCRO</name>
<gene>
    <name evidence="2" type="ORF">J1605_013926</name>
</gene>
<comment type="caution">
    <text evidence="2">The sequence shown here is derived from an EMBL/GenBank/DDBJ whole genome shotgun (WGS) entry which is preliminary data.</text>
</comment>
<evidence type="ECO:0000313" key="2">
    <source>
        <dbReference type="EMBL" id="KAJ8778066.1"/>
    </source>
</evidence>
<accession>A0AB34GEI3</accession>
<dbReference type="Proteomes" id="UP001159641">
    <property type="component" value="Unassembled WGS sequence"/>
</dbReference>
<feature type="region of interest" description="Disordered" evidence="1">
    <location>
        <begin position="203"/>
        <end position="264"/>
    </location>
</feature>
<reference evidence="2 3" key="1">
    <citation type="submission" date="2022-11" db="EMBL/GenBank/DDBJ databases">
        <title>Whole genome sequence of Eschrichtius robustus ER-17-0199.</title>
        <authorList>
            <person name="Bruniche-Olsen A."/>
            <person name="Black A.N."/>
            <person name="Fields C.J."/>
            <person name="Walden K."/>
            <person name="Dewoody J.A."/>
        </authorList>
    </citation>
    <scope>NUCLEOTIDE SEQUENCE [LARGE SCALE GENOMIC DNA]</scope>
    <source>
        <strain evidence="2">ER-17-0199</strain>
        <tissue evidence="2">Blubber</tissue>
    </source>
</reference>
<keyword evidence="3" id="KW-1185">Reference proteome</keyword>
<organism evidence="2 3">
    <name type="scientific">Eschrichtius robustus</name>
    <name type="common">California gray whale</name>
    <name type="synonym">Eschrichtius gibbosus</name>
    <dbReference type="NCBI Taxonomy" id="9764"/>
    <lineage>
        <taxon>Eukaryota</taxon>
        <taxon>Metazoa</taxon>
        <taxon>Chordata</taxon>
        <taxon>Craniata</taxon>
        <taxon>Vertebrata</taxon>
        <taxon>Euteleostomi</taxon>
        <taxon>Mammalia</taxon>
        <taxon>Eutheria</taxon>
        <taxon>Laurasiatheria</taxon>
        <taxon>Artiodactyla</taxon>
        <taxon>Whippomorpha</taxon>
        <taxon>Cetacea</taxon>
        <taxon>Mysticeti</taxon>
        <taxon>Eschrichtiidae</taxon>
        <taxon>Eschrichtius</taxon>
    </lineage>
</organism>